<evidence type="ECO:0000313" key="1">
    <source>
        <dbReference type="EMBL" id="WNM60576.1"/>
    </source>
</evidence>
<dbReference type="Proteomes" id="UP001302494">
    <property type="component" value="Chromosome"/>
</dbReference>
<dbReference type="PANTHER" id="PTHR36441">
    <property type="entry name" value="HYPOTHETICAL CYTOSOLIC PROTEIN"/>
    <property type="match status" value="1"/>
</dbReference>
<name>A0AA96GF71_9BACT</name>
<dbReference type="Gene3D" id="3.30.70.1120">
    <property type="entry name" value="TT1725-like"/>
    <property type="match status" value="1"/>
</dbReference>
<dbReference type="Pfam" id="PF04456">
    <property type="entry name" value="DUF503"/>
    <property type="match status" value="1"/>
</dbReference>
<dbReference type="EMBL" id="CP116968">
    <property type="protein sequence ID" value="WNM60576.1"/>
    <property type="molecule type" value="Genomic_DNA"/>
</dbReference>
<dbReference type="RefSeq" id="WP_312741514.1">
    <property type="nucleotide sequence ID" value="NZ_CP116968.1"/>
</dbReference>
<proteinExistence type="predicted"/>
<dbReference type="PANTHER" id="PTHR36441:SF1">
    <property type="entry name" value="DUF503 DOMAIN-CONTAINING PROTEIN"/>
    <property type="match status" value="1"/>
</dbReference>
<reference evidence="1 2" key="1">
    <citation type="submission" date="2023-01" db="EMBL/GenBank/DDBJ databases">
        <title>Cultivation and genomic characterization of new, ubiquitous marine nitrite-oxidizing bacteria from the Nitrospirales.</title>
        <authorList>
            <person name="Mueller A.J."/>
            <person name="Daebeler A."/>
            <person name="Herbold C.W."/>
            <person name="Kirkegaard R.H."/>
            <person name="Daims H."/>
        </authorList>
    </citation>
    <scope>NUCLEOTIDE SEQUENCE [LARGE SCALE GENOMIC DNA]</scope>
    <source>
        <strain evidence="1 2">DK</strain>
    </source>
</reference>
<sequence>MGMIVGLCTLELHIPDVQSLKGKRQVLSSLITRLRNRFNVSVAEIDEQDLWQKAILGVVCVANDTGRVNQVLDQVLNFIRSNPSLEILRSQIEVL</sequence>
<protein>
    <submittedName>
        <fullName evidence="1">DUF503 domain-containing protein</fullName>
    </submittedName>
</protein>
<dbReference type="InterPro" id="IPR036746">
    <property type="entry name" value="TT1725-like_sf"/>
</dbReference>
<keyword evidence="2" id="KW-1185">Reference proteome</keyword>
<dbReference type="AlphaFoldDB" id="A0AA96GF71"/>
<organism evidence="1 2">
    <name type="scientific">Candidatus Nitrospira neomarina</name>
    <dbReference type="NCBI Taxonomy" id="3020899"/>
    <lineage>
        <taxon>Bacteria</taxon>
        <taxon>Pseudomonadati</taxon>
        <taxon>Nitrospirota</taxon>
        <taxon>Nitrospiria</taxon>
        <taxon>Nitrospirales</taxon>
        <taxon>Nitrospiraceae</taxon>
        <taxon>Nitrospira</taxon>
    </lineage>
</organism>
<accession>A0AA96GF71</accession>
<dbReference type="KEGG" id="nneo:PQG83_12480"/>
<dbReference type="InterPro" id="IPR007546">
    <property type="entry name" value="DUF503"/>
</dbReference>
<gene>
    <name evidence="1" type="ORF">PQG83_12480</name>
</gene>
<evidence type="ECO:0000313" key="2">
    <source>
        <dbReference type="Proteomes" id="UP001302494"/>
    </source>
</evidence>
<dbReference type="SUPFAM" id="SSF103007">
    <property type="entry name" value="Hypothetical protein TT1725"/>
    <property type="match status" value="1"/>
</dbReference>